<proteinExistence type="predicted"/>
<protein>
    <submittedName>
        <fullName evidence="1">Uncharacterized protein</fullName>
    </submittedName>
</protein>
<accession>A0A0B7N7J8</accession>
<evidence type="ECO:0000313" key="2">
    <source>
        <dbReference type="Proteomes" id="UP000054107"/>
    </source>
</evidence>
<reference evidence="1 2" key="1">
    <citation type="submission" date="2014-09" db="EMBL/GenBank/DDBJ databases">
        <authorList>
            <person name="Ellenberger Sabrina"/>
        </authorList>
    </citation>
    <scope>NUCLEOTIDE SEQUENCE [LARGE SCALE GENOMIC DNA]</scope>
    <source>
        <strain evidence="1 2">CBS 412.66</strain>
    </source>
</reference>
<dbReference type="AlphaFoldDB" id="A0A0B7N7J8"/>
<name>A0A0B7N7J8_9FUNG</name>
<dbReference type="Proteomes" id="UP000054107">
    <property type="component" value="Unassembled WGS sequence"/>
</dbReference>
<gene>
    <name evidence="1" type="primary">PARPA_07499.1 scaffold 27864</name>
</gene>
<keyword evidence="2" id="KW-1185">Reference proteome</keyword>
<evidence type="ECO:0000313" key="1">
    <source>
        <dbReference type="EMBL" id="CEP13429.1"/>
    </source>
</evidence>
<sequence length="76" mass="8421">MRSAVGIDSVDVVVPSIHHTHYICMNTNISGLSIVSLDHINITQGVTPARFPTTNSLNINEVQQLKCWQSFSFAHQ</sequence>
<dbReference type="EMBL" id="LN729658">
    <property type="protein sequence ID" value="CEP13429.1"/>
    <property type="molecule type" value="Genomic_DNA"/>
</dbReference>
<organism evidence="1 2">
    <name type="scientific">Parasitella parasitica</name>
    <dbReference type="NCBI Taxonomy" id="35722"/>
    <lineage>
        <taxon>Eukaryota</taxon>
        <taxon>Fungi</taxon>
        <taxon>Fungi incertae sedis</taxon>
        <taxon>Mucoromycota</taxon>
        <taxon>Mucoromycotina</taxon>
        <taxon>Mucoromycetes</taxon>
        <taxon>Mucorales</taxon>
        <taxon>Mucorineae</taxon>
        <taxon>Mucoraceae</taxon>
        <taxon>Parasitella</taxon>
    </lineage>
</organism>